<dbReference type="InterPro" id="IPR029063">
    <property type="entry name" value="SAM-dependent_MTases_sf"/>
</dbReference>
<dbReference type="GO" id="GO:0008757">
    <property type="term" value="F:S-adenosylmethionine-dependent methyltransferase activity"/>
    <property type="evidence" value="ECO:0007669"/>
    <property type="project" value="InterPro"/>
</dbReference>
<keyword evidence="3" id="KW-1185">Reference proteome</keyword>
<keyword evidence="2" id="KW-0808">Transferase</keyword>
<dbReference type="EMBL" id="SDWW01000048">
    <property type="protein sequence ID" value="RYV49905.1"/>
    <property type="molecule type" value="Genomic_DNA"/>
</dbReference>
<proteinExistence type="predicted"/>
<dbReference type="PANTHER" id="PTHR45036">
    <property type="entry name" value="METHYLTRANSFERASE LIKE 7B"/>
    <property type="match status" value="1"/>
</dbReference>
<dbReference type="OrthoDB" id="9797252at2"/>
<evidence type="ECO:0000313" key="3">
    <source>
        <dbReference type="Proteomes" id="UP000293764"/>
    </source>
</evidence>
<comment type="caution">
    <text evidence="2">The sequence shown here is derived from an EMBL/GenBank/DDBJ whole genome shotgun (WGS) entry which is preliminary data.</text>
</comment>
<organism evidence="2 3">
    <name type="scientific">Pengzhenrongella frigida</name>
    <dbReference type="NCBI Taxonomy" id="1259133"/>
    <lineage>
        <taxon>Bacteria</taxon>
        <taxon>Bacillati</taxon>
        <taxon>Actinomycetota</taxon>
        <taxon>Actinomycetes</taxon>
        <taxon>Micrococcales</taxon>
        <taxon>Pengzhenrongella</taxon>
    </lineage>
</organism>
<dbReference type="PANTHER" id="PTHR45036:SF1">
    <property type="entry name" value="METHYLTRANSFERASE LIKE 7A"/>
    <property type="match status" value="1"/>
</dbReference>
<dbReference type="Gene3D" id="3.40.50.150">
    <property type="entry name" value="Vaccinia Virus protein VP39"/>
    <property type="match status" value="1"/>
</dbReference>
<reference evidence="2 3" key="1">
    <citation type="submission" date="2019-01" db="EMBL/GenBank/DDBJ databases">
        <title>Novel species of Cellulomonas.</title>
        <authorList>
            <person name="Liu Q."/>
            <person name="Xin Y.-H."/>
        </authorList>
    </citation>
    <scope>NUCLEOTIDE SEQUENCE [LARGE SCALE GENOMIC DNA]</scope>
    <source>
        <strain evidence="2 3">HLT2-17</strain>
    </source>
</reference>
<dbReference type="InterPro" id="IPR013216">
    <property type="entry name" value="Methyltransf_11"/>
</dbReference>
<sequence length="209" mass="23592">MGDRERDKRLRQYWDKQADTYDRRTTWAERRLFAGTRPWLCRRATGDTLEVAIGTGLNLEHYPIGLSLTGIEWSPAMLAVARARAHRLHREVTLRDGDARDLPFRAAQFDTVVSTFALCSIPDADQALAEMARVLRPGGLLLLADHVESSVLPVRVLQRLVDVVTVPTQGERYCHRPLRAVLAMGFALEAHERLHLGVVERIAARRPAI</sequence>
<evidence type="ECO:0000259" key="1">
    <source>
        <dbReference type="Pfam" id="PF08241"/>
    </source>
</evidence>
<dbReference type="SUPFAM" id="SSF53335">
    <property type="entry name" value="S-adenosyl-L-methionine-dependent methyltransferases"/>
    <property type="match status" value="1"/>
</dbReference>
<dbReference type="Pfam" id="PF08241">
    <property type="entry name" value="Methyltransf_11"/>
    <property type="match status" value="1"/>
</dbReference>
<dbReference type="GO" id="GO:0032259">
    <property type="term" value="P:methylation"/>
    <property type="evidence" value="ECO:0007669"/>
    <property type="project" value="UniProtKB-KW"/>
</dbReference>
<gene>
    <name evidence="2" type="ORF">EUA98_16410</name>
</gene>
<dbReference type="AlphaFoldDB" id="A0A4Q5MWH5"/>
<name>A0A4Q5MWH5_9MICO</name>
<protein>
    <submittedName>
        <fullName evidence="2">Class I SAM-dependent methyltransferase</fullName>
    </submittedName>
</protein>
<feature type="domain" description="Methyltransferase type 11" evidence="1">
    <location>
        <begin position="49"/>
        <end position="142"/>
    </location>
</feature>
<accession>A0A4Q5MWH5</accession>
<dbReference type="InterPro" id="IPR052356">
    <property type="entry name" value="Thiol_S-MT"/>
</dbReference>
<dbReference type="CDD" id="cd02440">
    <property type="entry name" value="AdoMet_MTases"/>
    <property type="match status" value="1"/>
</dbReference>
<evidence type="ECO:0000313" key="2">
    <source>
        <dbReference type="EMBL" id="RYV49905.1"/>
    </source>
</evidence>
<keyword evidence="2" id="KW-0489">Methyltransferase</keyword>
<dbReference type="Proteomes" id="UP000293764">
    <property type="component" value="Unassembled WGS sequence"/>
</dbReference>